<dbReference type="GO" id="GO:0005664">
    <property type="term" value="C:nuclear origin of replication recognition complex"/>
    <property type="evidence" value="ECO:0007669"/>
    <property type="project" value="TreeGrafter"/>
</dbReference>
<evidence type="ECO:0000256" key="2">
    <source>
        <dbReference type="ARBA" id="ARBA00006269"/>
    </source>
</evidence>
<evidence type="ECO:0000256" key="1">
    <source>
        <dbReference type="ARBA" id="ARBA00004123"/>
    </source>
</evidence>
<evidence type="ECO:0000313" key="11">
    <source>
        <dbReference type="EMBL" id="KAJ1914055.1"/>
    </source>
</evidence>
<dbReference type="InterPro" id="IPR027417">
    <property type="entry name" value="P-loop_NTPase"/>
</dbReference>
<evidence type="ECO:0000259" key="10">
    <source>
        <dbReference type="Pfam" id="PF21639"/>
    </source>
</evidence>
<evidence type="ECO:0000256" key="6">
    <source>
        <dbReference type="ARBA" id="ARBA00023242"/>
    </source>
</evidence>
<dbReference type="Gene3D" id="3.40.50.300">
    <property type="entry name" value="P-loop containing nucleotide triphosphate hydrolases"/>
    <property type="match status" value="1"/>
</dbReference>
<feature type="region of interest" description="Disordered" evidence="7">
    <location>
        <begin position="417"/>
        <end position="438"/>
    </location>
</feature>
<dbReference type="InterPro" id="IPR041664">
    <property type="entry name" value="AAA_16"/>
</dbReference>
<dbReference type="PANTHER" id="PTHR12705:SF0">
    <property type="entry name" value="ORIGIN RECOGNITION COMPLEX SUBUNIT 5"/>
    <property type="match status" value="1"/>
</dbReference>
<evidence type="ECO:0000259" key="8">
    <source>
        <dbReference type="Pfam" id="PF13191"/>
    </source>
</evidence>
<dbReference type="GO" id="GO:0006270">
    <property type="term" value="P:DNA replication initiation"/>
    <property type="evidence" value="ECO:0007669"/>
    <property type="project" value="TreeGrafter"/>
</dbReference>
<organism evidence="11 12">
    <name type="scientific">Mycoemilia scoparia</name>
    <dbReference type="NCBI Taxonomy" id="417184"/>
    <lineage>
        <taxon>Eukaryota</taxon>
        <taxon>Fungi</taxon>
        <taxon>Fungi incertae sedis</taxon>
        <taxon>Zoopagomycota</taxon>
        <taxon>Kickxellomycotina</taxon>
        <taxon>Kickxellomycetes</taxon>
        <taxon>Kickxellales</taxon>
        <taxon>Kickxellaceae</taxon>
        <taxon>Mycoemilia</taxon>
    </lineage>
</organism>
<dbReference type="Proteomes" id="UP001150538">
    <property type="component" value="Unassembled WGS sequence"/>
</dbReference>
<evidence type="ECO:0000256" key="5">
    <source>
        <dbReference type="ARBA" id="ARBA00022840"/>
    </source>
</evidence>
<keyword evidence="3" id="KW-0235">DNA replication</keyword>
<dbReference type="InterPro" id="IPR020796">
    <property type="entry name" value="ORC5"/>
</dbReference>
<dbReference type="InterPro" id="IPR048866">
    <property type="entry name" value="ORC5_lid"/>
</dbReference>
<evidence type="ECO:0000256" key="3">
    <source>
        <dbReference type="ARBA" id="ARBA00022705"/>
    </source>
</evidence>
<dbReference type="Pfam" id="PF21639">
    <property type="entry name" value="ORC5_lid"/>
    <property type="match status" value="1"/>
</dbReference>
<gene>
    <name evidence="11" type="ORF">H4219_004944</name>
</gene>
<comment type="subcellular location">
    <subcellularLocation>
        <location evidence="1">Nucleus</location>
    </subcellularLocation>
</comment>
<evidence type="ECO:0000313" key="12">
    <source>
        <dbReference type="Proteomes" id="UP001150538"/>
    </source>
</evidence>
<dbReference type="GO" id="GO:0003688">
    <property type="term" value="F:DNA replication origin binding"/>
    <property type="evidence" value="ECO:0007669"/>
    <property type="project" value="TreeGrafter"/>
</dbReference>
<dbReference type="OrthoDB" id="365981at2759"/>
<sequence length="531" mass="59706">MEDELREELNTKLIGRDEQVDTLLSLFGEPNDITPPSVFMYGPSASGKTYLIKEFIKAYDNQYPVEILPPGHNSNSATTTNGGKIRPSWFSYIDCVECNSPRLIFERAINSWVGWRPSVHNGFTTLVRCESSVEFVNKAGPILNQASSSSSSDMDLGLVQDEEYDTDLIDQSSPPRNPLAKGTRYMIFDHAERLRDLGPLFLSSLLRLNEFTSTHQNNNSDTYICVVMITQVPWDKFRPRHGGAIDPLMVRFTDYSKQNILDILGTNDCPKGEPLDFFLTFVDAVYEVFHRNSVNLNELRHLVALLYPRYVEPVYEGQATRNETSRLFRLCQPYFVSATDKLFLREISSSEWQRNSLRASAKNDPSQVAMSVSNMVVAGSGGGIELPYYTKFLLISAFLASYNPARMDVAYFAKTKGEGGGASRRRGGGGKKAASKDKSGALARQQLLGPKSFPVERMLAIFYSILDSPVDCTIDIYTQIASLVTLKLLVRITSMDKLESMKCRCNVGYDFVRIVAKSVLFDIDRYLYDFV</sequence>
<dbReference type="Pfam" id="PF13191">
    <property type="entry name" value="AAA_16"/>
    <property type="match status" value="1"/>
</dbReference>
<keyword evidence="4" id="KW-0547">Nucleotide-binding</keyword>
<evidence type="ECO:0000259" key="9">
    <source>
        <dbReference type="Pfam" id="PF14630"/>
    </source>
</evidence>
<proteinExistence type="inferred from homology"/>
<evidence type="ECO:0000256" key="4">
    <source>
        <dbReference type="ARBA" id="ARBA00022741"/>
    </source>
</evidence>
<keyword evidence="5" id="KW-0067">ATP-binding</keyword>
<comment type="similarity">
    <text evidence="2">Belongs to the ORC5 family.</text>
</comment>
<evidence type="ECO:0008006" key="13">
    <source>
        <dbReference type="Google" id="ProtNLM"/>
    </source>
</evidence>
<feature type="domain" description="Orc1-like AAA ATPase" evidence="8">
    <location>
        <begin position="12"/>
        <end position="210"/>
    </location>
</feature>
<feature type="domain" description="Origin recognition complex subunit 5 C-terminal" evidence="9">
    <location>
        <begin position="386"/>
        <end position="527"/>
    </location>
</feature>
<dbReference type="PANTHER" id="PTHR12705">
    <property type="entry name" value="ORIGIN RECOGNITION COMPLEX SUBUNIT 5"/>
    <property type="match status" value="1"/>
</dbReference>
<dbReference type="Pfam" id="PF14630">
    <property type="entry name" value="ORC5_C"/>
    <property type="match status" value="1"/>
</dbReference>
<comment type="caution">
    <text evidence="11">The sequence shown here is derived from an EMBL/GenBank/DDBJ whole genome shotgun (WGS) entry which is preliminary data.</text>
</comment>
<reference evidence="11" key="1">
    <citation type="submission" date="2022-07" db="EMBL/GenBank/DDBJ databases">
        <title>Phylogenomic reconstructions and comparative analyses of Kickxellomycotina fungi.</title>
        <authorList>
            <person name="Reynolds N.K."/>
            <person name="Stajich J.E."/>
            <person name="Barry K."/>
            <person name="Grigoriev I.V."/>
            <person name="Crous P."/>
            <person name="Smith M.E."/>
        </authorList>
    </citation>
    <scope>NUCLEOTIDE SEQUENCE</scope>
    <source>
        <strain evidence="11">NBRC 100468</strain>
    </source>
</reference>
<dbReference type="AlphaFoldDB" id="A0A9W7ZY21"/>
<accession>A0A9W7ZY21</accession>
<name>A0A9W7ZY21_9FUNG</name>
<keyword evidence="12" id="KW-1185">Reference proteome</keyword>
<evidence type="ECO:0000256" key="7">
    <source>
        <dbReference type="SAM" id="MobiDB-lite"/>
    </source>
</evidence>
<feature type="domain" description="ORC5 lid" evidence="10">
    <location>
        <begin position="280"/>
        <end position="335"/>
    </location>
</feature>
<protein>
    <recommendedName>
        <fullName evidence="13">Origin recognition complex subunit 5</fullName>
    </recommendedName>
</protein>
<dbReference type="InterPro" id="IPR047088">
    <property type="entry name" value="ORC5_C"/>
</dbReference>
<keyword evidence="6" id="KW-0539">Nucleus</keyword>
<dbReference type="EMBL" id="JANBPU010000221">
    <property type="protein sequence ID" value="KAJ1914055.1"/>
    <property type="molecule type" value="Genomic_DNA"/>
</dbReference>
<dbReference type="SUPFAM" id="SSF52540">
    <property type="entry name" value="P-loop containing nucleoside triphosphate hydrolases"/>
    <property type="match status" value="1"/>
</dbReference>